<proteinExistence type="predicted"/>
<feature type="compositionally biased region" description="Polar residues" evidence="1">
    <location>
        <begin position="551"/>
        <end position="569"/>
    </location>
</feature>
<feature type="compositionally biased region" description="Basic and acidic residues" evidence="1">
    <location>
        <begin position="456"/>
        <end position="466"/>
    </location>
</feature>
<gene>
    <name evidence="2" type="ORF">g.76472</name>
</gene>
<accession>A0A146MFG0</accession>
<sequence>MNLSLPMDILVQIHCSLFVCNHVDCWHYRFSSETFRLSRMETQRASSSTKIPVYVSSESLGNIVNQQWHSIPLLPEGPVFIVEIYKAQLLTSAIVKKTEYQREIIKQARPTVKPLMKRRLSRTGKTPEEQAAENPMPVLEPSLPVSEPLMPVLEPSPPVSSETITLYSGVTDNFPKLQNITKLTAPPSMNANASTCHPSTSNLSNPPPSATNVSPTSSIFDPEPTITIGSRTPPSHSPIAKKSTTPRRQISFKDKIEAIESQQLTYCRVVLYDFAKDYGDAIKFNDWNPNLSASKNTEIGINCNMKEKRKRKLKDSKLKQSPPDSSQKKKREVSRNCDQPIAKKVKASDSLEKPAQANSVPKLRIALKLKLDDPVRISSVGEKPNNCDSFSNKENIISAEVESKQVRKRIEPTPAPPGKKVIDLKNVTCSTEIQAEEISKSDNVLVIRIPQTSSSIEKEQTSKDDPAVPVRDSNPHSATQVKDKPVISLKAYQARRKSDNISSSSSPTHPGTDSVNGSNTTSKQSGHSSPSSTPEGNEPSLSHKTKPLPTSKDSTPKCNGITSSNSSWHFPSELKHKLVSQATPQDAPKKTKIAASIDSSTPIVGNTEQTSIKNVELQSPSPAATASPLKFAPVSLKMHNRPDPRRKLFLSTLAENNNNPNCVGFENSTSLSIDSTATAELDVTSGRLIPLLRQRNQPKLSLVTWKGPNAYRCMCEGTFSLYKEWAEHCRSCIKLNNSVEVVQK</sequence>
<protein>
    <submittedName>
        <fullName evidence="2">Uncharacterized protein</fullName>
    </submittedName>
</protein>
<feature type="region of interest" description="Disordered" evidence="1">
    <location>
        <begin position="581"/>
        <end position="605"/>
    </location>
</feature>
<name>A0A146MFG0_LYGHE</name>
<feature type="region of interest" description="Disordered" evidence="1">
    <location>
        <begin position="118"/>
        <end position="140"/>
    </location>
</feature>
<feature type="region of interest" description="Disordered" evidence="1">
    <location>
        <begin position="454"/>
        <end position="569"/>
    </location>
</feature>
<organism evidence="2">
    <name type="scientific">Lygus hesperus</name>
    <name type="common">Western plant bug</name>
    <dbReference type="NCBI Taxonomy" id="30085"/>
    <lineage>
        <taxon>Eukaryota</taxon>
        <taxon>Metazoa</taxon>
        <taxon>Ecdysozoa</taxon>
        <taxon>Arthropoda</taxon>
        <taxon>Hexapoda</taxon>
        <taxon>Insecta</taxon>
        <taxon>Pterygota</taxon>
        <taxon>Neoptera</taxon>
        <taxon>Paraneoptera</taxon>
        <taxon>Hemiptera</taxon>
        <taxon>Heteroptera</taxon>
        <taxon>Panheteroptera</taxon>
        <taxon>Cimicomorpha</taxon>
        <taxon>Miridae</taxon>
        <taxon>Mirini</taxon>
        <taxon>Lygus</taxon>
    </lineage>
</organism>
<dbReference type="AlphaFoldDB" id="A0A146MFG0"/>
<feature type="compositionally biased region" description="Polar residues" evidence="1">
    <location>
        <begin position="188"/>
        <end position="197"/>
    </location>
</feature>
<evidence type="ECO:0000313" key="2">
    <source>
        <dbReference type="EMBL" id="JAQ18209.1"/>
    </source>
</evidence>
<reference evidence="2" key="1">
    <citation type="journal article" date="2016" name="Gigascience">
        <title>De novo construction of an expanded transcriptome assembly for the western tarnished plant bug, Lygus hesperus.</title>
        <authorList>
            <person name="Tassone E.E."/>
            <person name="Geib S.M."/>
            <person name="Hall B."/>
            <person name="Fabrick J.A."/>
            <person name="Brent C.S."/>
            <person name="Hull J.J."/>
        </authorList>
    </citation>
    <scope>NUCLEOTIDE SEQUENCE</scope>
</reference>
<dbReference type="EMBL" id="GDHC01000420">
    <property type="protein sequence ID" value="JAQ18209.1"/>
    <property type="molecule type" value="Transcribed_RNA"/>
</dbReference>
<evidence type="ECO:0000256" key="1">
    <source>
        <dbReference type="SAM" id="MobiDB-lite"/>
    </source>
</evidence>
<feature type="compositionally biased region" description="Polar residues" evidence="1">
    <location>
        <begin position="507"/>
        <end position="542"/>
    </location>
</feature>
<feature type="region of interest" description="Disordered" evidence="1">
    <location>
        <begin position="188"/>
        <end position="247"/>
    </location>
</feature>
<feature type="region of interest" description="Disordered" evidence="1">
    <location>
        <begin position="306"/>
        <end position="355"/>
    </location>
</feature>